<dbReference type="Gene3D" id="3.10.450.50">
    <property type="match status" value="1"/>
</dbReference>
<evidence type="ECO:0000259" key="1">
    <source>
        <dbReference type="Pfam" id="PF12680"/>
    </source>
</evidence>
<reference evidence="2 3" key="1">
    <citation type="submission" date="2017-03" db="EMBL/GenBank/DDBJ databases">
        <authorList>
            <person name="Safronova V.I."/>
            <person name="Sazanova A.L."/>
            <person name="Chirak E.R."/>
        </authorList>
    </citation>
    <scope>NUCLEOTIDE SEQUENCE [LARGE SCALE GENOMIC DNA]</scope>
    <source>
        <strain evidence="2 3">Opo-243</strain>
    </source>
</reference>
<protein>
    <submittedName>
        <fullName evidence="2">Ketosteroid isomerase</fullName>
    </submittedName>
</protein>
<keyword evidence="3" id="KW-1185">Reference proteome</keyword>
<dbReference type="GO" id="GO:0016853">
    <property type="term" value="F:isomerase activity"/>
    <property type="evidence" value="ECO:0007669"/>
    <property type="project" value="UniProtKB-KW"/>
</dbReference>
<gene>
    <name evidence="2" type="ORF">B5V03_14115</name>
</gene>
<feature type="domain" description="SnoaL-like" evidence="1">
    <location>
        <begin position="10"/>
        <end position="104"/>
    </location>
</feature>
<dbReference type="AlphaFoldDB" id="A0A4V1P6Z6"/>
<name>A0A4V1P6Z6_9BRAD</name>
<dbReference type="InterPro" id="IPR037401">
    <property type="entry name" value="SnoaL-like"/>
</dbReference>
<proteinExistence type="predicted"/>
<dbReference type="EMBL" id="MZXW01000016">
    <property type="protein sequence ID" value="RXT49339.1"/>
    <property type="molecule type" value="Genomic_DNA"/>
</dbReference>
<comment type="caution">
    <text evidence="2">The sequence shown here is derived from an EMBL/GenBank/DDBJ whole genome shotgun (WGS) entry which is preliminary data.</text>
</comment>
<evidence type="ECO:0000313" key="3">
    <source>
        <dbReference type="Proteomes" id="UP000290819"/>
    </source>
</evidence>
<dbReference type="OrthoDB" id="8249151at2"/>
<dbReference type="RefSeq" id="WP_129270903.1">
    <property type="nucleotide sequence ID" value="NZ_MZXW01000016.1"/>
</dbReference>
<sequence>MSDFDQMGIVVDWLDACRKGDLATLLDLYADDAEVKCTCNGTHFSYCGRRELETYWRPRLSAFSSAGFGLEEINPAADGIDLEYSVAGSLRIHASFRFSAEGKIHSTVCEPARQNAHDGCVC</sequence>
<dbReference type="InterPro" id="IPR032710">
    <property type="entry name" value="NTF2-like_dom_sf"/>
</dbReference>
<dbReference type="Pfam" id="PF12680">
    <property type="entry name" value="SnoaL_2"/>
    <property type="match status" value="1"/>
</dbReference>
<dbReference type="SUPFAM" id="SSF54427">
    <property type="entry name" value="NTF2-like"/>
    <property type="match status" value="1"/>
</dbReference>
<evidence type="ECO:0000313" key="2">
    <source>
        <dbReference type="EMBL" id="RXT49339.1"/>
    </source>
</evidence>
<organism evidence="2 3">
    <name type="scientific">Bradyrhizobium betae</name>
    <dbReference type="NCBI Taxonomy" id="244734"/>
    <lineage>
        <taxon>Bacteria</taxon>
        <taxon>Pseudomonadati</taxon>
        <taxon>Pseudomonadota</taxon>
        <taxon>Alphaproteobacteria</taxon>
        <taxon>Hyphomicrobiales</taxon>
        <taxon>Nitrobacteraceae</taxon>
        <taxon>Bradyrhizobium</taxon>
    </lineage>
</organism>
<dbReference type="Proteomes" id="UP000290819">
    <property type="component" value="Unassembled WGS sequence"/>
</dbReference>
<keyword evidence="2" id="KW-0413">Isomerase</keyword>
<accession>A0A4V1P6Z6</accession>